<dbReference type="SUPFAM" id="SSF90123">
    <property type="entry name" value="ABC transporter transmembrane region"/>
    <property type="match status" value="1"/>
</dbReference>
<evidence type="ECO:0000259" key="9">
    <source>
        <dbReference type="PROSITE" id="PS50929"/>
    </source>
</evidence>
<keyword evidence="5 7" id="KW-1133">Transmembrane helix</keyword>
<dbReference type="InterPro" id="IPR039421">
    <property type="entry name" value="Type_1_exporter"/>
</dbReference>
<feature type="transmembrane region" description="Helical" evidence="7">
    <location>
        <begin position="125"/>
        <end position="144"/>
    </location>
</feature>
<dbReference type="InterPro" id="IPR003439">
    <property type="entry name" value="ABC_transporter-like_ATP-bd"/>
</dbReference>
<dbReference type="PANTHER" id="PTHR24221:SF654">
    <property type="entry name" value="ATP-BINDING CASSETTE SUB-FAMILY B MEMBER 6"/>
    <property type="match status" value="1"/>
</dbReference>
<reference evidence="10 11" key="1">
    <citation type="journal article" date="2015" name="Genome Announc.">
        <title>Expanding the biotechnology potential of lactobacilli through comparative genomics of 213 strains and associated genera.</title>
        <authorList>
            <person name="Sun Z."/>
            <person name="Harris H.M."/>
            <person name="McCann A."/>
            <person name="Guo C."/>
            <person name="Argimon S."/>
            <person name="Zhang W."/>
            <person name="Yang X."/>
            <person name="Jeffery I.B."/>
            <person name="Cooney J.C."/>
            <person name="Kagawa T.F."/>
            <person name="Liu W."/>
            <person name="Song Y."/>
            <person name="Salvetti E."/>
            <person name="Wrobel A."/>
            <person name="Rasinkangas P."/>
            <person name="Parkhill J."/>
            <person name="Rea M.C."/>
            <person name="O'Sullivan O."/>
            <person name="Ritari J."/>
            <person name="Douillard F.P."/>
            <person name="Paul Ross R."/>
            <person name="Yang R."/>
            <person name="Briner A.E."/>
            <person name="Felis G.E."/>
            <person name="de Vos W.M."/>
            <person name="Barrangou R."/>
            <person name="Klaenhammer T.R."/>
            <person name="Caufield P.W."/>
            <person name="Cui Y."/>
            <person name="Zhang H."/>
            <person name="O'Toole P.W."/>
        </authorList>
    </citation>
    <scope>NUCLEOTIDE SEQUENCE [LARGE SCALE GENOMIC DNA]</scope>
    <source>
        <strain evidence="10 11">DSM 16991</strain>
    </source>
</reference>
<dbReference type="GO" id="GO:0005524">
    <property type="term" value="F:ATP binding"/>
    <property type="evidence" value="ECO:0007669"/>
    <property type="project" value="UniProtKB-KW"/>
</dbReference>
<dbReference type="SUPFAM" id="SSF52540">
    <property type="entry name" value="P-loop containing nucleoside triphosphate hydrolases"/>
    <property type="match status" value="1"/>
</dbReference>
<feature type="transmembrane region" description="Helical" evidence="7">
    <location>
        <begin position="227"/>
        <end position="247"/>
    </location>
</feature>
<protein>
    <submittedName>
        <fullName evidence="10">ABC-type multidrug transport system, ATPase and permease component</fullName>
    </submittedName>
</protein>
<dbReference type="Pfam" id="PF00005">
    <property type="entry name" value="ABC_tran"/>
    <property type="match status" value="1"/>
</dbReference>
<accession>A0A0R1XDE0</accession>
<evidence type="ECO:0000259" key="8">
    <source>
        <dbReference type="PROSITE" id="PS50893"/>
    </source>
</evidence>
<keyword evidence="6 7" id="KW-0472">Membrane</keyword>
<name>A0A0R1XDE0_9LACO</name>
<sequence length="537" mass="57675">MIVWRYGKKWQLLLYLVISLAASAANVGMAWILSRFIAAATARNLNMFLASAVFALGIFIGLGVAQWLLMVMNATIIRTVNLRIKTIMIRYMVDDEPLTTDSGKDISFMTNDLKLLETNGTTNELLILTDALIFVGALVGAFAFDWLTALAFFVGNLLPAGISALTQGMIGHASEQWSAANASWTGQLKDFLAGLDTARAYQANGAVKKRTGILAAALEGRLFHMNFLIGTVQAVAMVFALVLGVLFPFGVGVWHIIIGGSTLASFIGVVQLSNDMRNPLLEALDAYNKRGATKPVLKRINEANTALTATTDDGENLAPTATGDLVMQDATVKIGDKPILQNVNLTITPGEKVLLMAPSGFGKSTLLRVLQGEIPLASGHYTVAGIPAAKINRVALRKHFGLVKQTPFLFNDTLRYNITLGAEFSDAAVMTAVADAGLGDLVADKGLDYQVVENGQNLSGGQIQRIEIARALLRQRPVLLADEATSALDDQLADKVRREFLSGPETLIEVGHQVPAAVQAQYDRVIHLDQISTAQSA</sequence>
<comment type="caution">
    <text evidence="10">The sequence shown here is derived from an EMBL/GenBank/DDBJ whole genome shotgun (WGS) entry which is preliminary data.</text>
</comment>
<dbReference type="GO" id="GO:0005886">
    <property type="term" value="C:plasma membrane"/>
    <property type="evidence" value="ECO:0007669"/>
    <property type="project" value="UniProtKB-SubCell"/>
</dbReference>
<evidence type="ECO:0000256" key="5">
    <source>
        <dbReference type="ARBA" id="ARBA00022989"/>
    </source>
</evidence>
<feature type="domain" description="ABC transporter" evidence="8">
    <location>
        <begin position="325"/>
        <end position="537"/>
    </location>
</feature>
<evidence type="ECO:0000313" key="10">
    <source>
        <dbReference type="EMBL" id="KRM28062.1"/>
    </source>
</evidence>
<evidence type="ECO:0000256" key="4">
    <source>
        <dbReference type="ARBA" id="ARBA00022840"/>
    </source>
</evidence>
<dbReference type="PROSITE" id="PS50929">
    <property type="entry name" value="ABC_TM1F"/>
    <property type="match status" value="1"/>
</dbReference>
<dbReference type="GO" id="GO:0034040">
    <property type="term" value="F:ATPase-coupled lipid transmembrane transporter activity"/>
    <property type="evidence" value="ECO:0007669"/>
    <property type="project" value="TreeGrafter"/>
</dbReference>
<dbReference type="InterPro" id="IPR027417">
    <property type="entry name" value="P-loop_NTPase"/>
</dbReference>
<dbReference type="PATRIC" id="fig|1122147.4.peg.2227"/>
<dbReference type="GO" id="GO:0140359">
    <property type="term" value="F:ABC-type transporter activity"/>
    <property type="evidence" value="ECO:0007669"/>
    <property type="project" value="InterPro"/>
</dbReference>
<feature type="transmembrane region" description="Helical" evidence="7">
    <location>
        <begin position="45"/>
        <end position="69"/>
    </location>
</feature>
<dbReference type="SMART" id="SM00382">
    <property type="entry name" value="AAA"/>
    <property type="match status" value="1"/>
</dbReference>
<comment type="subcellular location">
    <subcellularLocation>
        <location evidence="1">Cell membrane</location>
        <topology evidence="1">Multi-pass membrane protein</topology>
    </subcellularLocation>
</comment>
<evidence type="ECO:0000256" key="7">
    <source>
        <dbReference type="SAM" id="Phobius"/>
    </source>
</evidence>
<dbReference type="RefSeq" id="WP_027828682.1">
    <property type="nucleotide sequence ID" value="NZ_AUEH01000026.1"/>
</dbReference>
<keyword evidence="2 7" id="KW-0812">Transmembrane</keyword>
<evidence type="ECO:0000256" key="1">
    <source>
        <dbReference type="ARBA" id="ARBA00004651"/>
    </source>
</evidence>
<dbReference type="PROSITE" id="PS00211">
    <property type="entry name" value="ABC_TRANSPORTER_1"/>
    <property type="match status" value="1"/>
</dbReference>
<gene>
    <name evidence="10" type="ORF">FC91_GL002153</name>
</gene>
<keyword evidence="3" id="KW-0547">Nucleotide-binding</keyword>
<dbReference type="Gene3D" id="1.20.1560.10">
    <property type="entry name" value="ABC transporter type 1, transmembrane domain"/>
    <property type="match status" value="1"/>
</dbReference>
<dbReference type="InterPro" id="IPR003593">
    <property type="entry name" value="AAA+_ATPase"/>
</dbReference>
<dbReference type="GO" id="GO:0016887">
    <property type="term" value="F:ATP hydrolysis activity"/>
    <property type="evidence" value="ECO:0007669"/>
    <property type="project" value="InterPro"/>
</dbReference>
<proteinExistence type="predicted"/>
<dbReference type="InterPro" id="IPR017871">
    <property type="entry name" value="ABC_transporter-like_CS"/>
</dbReference>
<feature type="domain" description="ABC transmembrane type-1" evidence="9">
    <location>
        <begin position="13"/>
        <end position="288"/>
    </location>
</feature>
<evidence type="ECO:0000256" key="3">
    <source>
        <dbReference type="ARBA" id="ARBA00022741"/>
    </source>
</evidence>
<feature type="transmembrane region" description="Helical" evidence="7">
    <location>
        <begin position="12"/>
        <end position="33"/>
    </location>
</feature>
<dbReference type="Gene3D" id="3.40.50.300">
    <property type="entry name" value="P-loop containing nucleotide triphosphate hydrolases"/>
    <property type="match status" value="1"/>
</dbReference>
<feature type="transmembrane region" description="Helical" evidence="7">
    <location>
        <begin position="253"/>
        <end position="272"/>
    </location>
</feature>
<keyword evidence="4" id="KW-0067">ATP-binding</keyword>
<dbReference type="Proteomes" id="UP000050949">
    <property type="component" value="Unassembled WGS sequence"/>
</dbReference>
<evidence type="ECO:0000256" key="2">
    <source>
        <dbReference type="ARBA" id="ARBA00022692"/>
    </source>
</evidence>
<dbReference type="PROSITE" id="PS50893">
    <property type="entry name" value="ABC_TRANSPORTER_2"/>
    <property type="match status" value="1"/>
</dbReference>
<evidence type="ECO:0000256" key="6">
    <source>
        <dbReference type="ARBA" id="ARBA00023136"/>
    </source>
</evidence>
<organism evidence="10 11">
    <name type="scientific">Schleiferilactobacillus harbinensis DSM 16991</name>
    <dbReference type="NCBI Taxonomy" id="1122147"/>
    <lineage>
        <taxon>Bacteria</taxon>
        <taxon>Bacillati</taxon>
        <taxon>Bacillota</taxon>
        <taxon>Bacilli</taxon>
        <taxon>Lactobacillales</taxon>
        <taxon>Lactobacillaceae</taxon>
        <taxon>Schleiferilactobacillus</taxon>
    </lineage>
</organism>
<dbReference type="EMBL" id="AZFW01000037">
    <property type="protein sequence ID" value="KRM28062.1"/>
    <property type="molecule type" value="Genomic_DNA"/>
</dbReference>
<dbReference type="AlphaFoldDB" id="A0A0R1XDE0"/>
<evidence type="ECO:0000313" key="11">
    <source>
        <dbReference type="Proteomes" id="UP000050949"/>
    </source>
</evidence>
<dbReference type="InterPro" id="IPR011527">
    <property type="entry name" value="ABC1_TM_dom"/>
</dbReference>
<dbReference type="InterPro" id="IPR036640">
    <property type="entry name" value="ABC1_TM_sf"/>
</dbReference>
<dbReference type="OrthoDB" id="1672195at2"/>
<dbReference type="PANTHER" id="PTHR24221">
    <property type="entry name" value="ATP-BINDING CASSETTE SUB-FAMILY B"/>
    <property type="match status" value="1"/>
</dbReference>
<dbReference type="eggNOG" id="COG1132">
    <property type="taxonomic scope" value="Bacteria"/>
</dbReference>